<feature type="domain" description="SCP" evidence="2">
    <location>
        <begin position="28"/>
        <end position="158"/>
    </location>
</feature>
<proteinExistence type="predicted"/>
<evidence type="ECO:0000313" key="4">
    <source>
        <dbReference type="RefSeq" id="XP_008798924.2"/>
    </source>
</evidence>
<dbReference type="PANTHER" id="PTHR10334">
    <property type="entry name" value="CYSTEINE-RICH SECRETORY PROTEIN-RELATED"/>
    <property type="match status" value="1"/>
</dbReference>
<dbReference type="Pfam" id="PF00188">
    <property type="entry name" value="CAP"/>
    <property type="match status" value="1"/>
</dbReference>
<organism evidence="3 4">
    <name type="scientific">Phoenix dactylifera</name>
    <name type="common">Date palm</name>
    <dbReference type="NCBI Taxonomy" id="42345"/>
    <lineage>
        <taxon>Eukaryota</taxon>
        <taxon>Viridiplantae</taxon>
        <taxon>Streptophyta</taxon>
        <taxon>Embryophyta</taxon>
        <taxon>Tracheophyta</taxon>
        <taxon>Spermatophyta</taxon>
        <taxon>Magnoliopsida</taxon>
        <taxon>Liliopsida</taxon>
        <taxon>Arecaceae</taxon>
        <taxon>Coryphoideae</taxon>
        <taxon>Phoeniceae</taxon>
        <taxon>Phoenix</taxon>
    </lineage>
</organism>
<keyword evidence="3" id="KW-1185">Reference proteome</keyword>
<dbReference type="PRINTS" id="PR00837">
    <property type="entry name" value="V5TPXLIKE"/>
</dbReference>
<dbReference type="Proteomes" id="UP000228380">
    <property type="component" value="Chromosome 16"/>
</dbReference>
<dbReference type="AlphaFoldDB" id="A0A8B7CGS0"/>
<dbReference type="CDD" id="cd05381">
    <property type="entry name" value="CAP_PR-1"/>
    <property type="match status" value="1"/>
</dbReference>
<reference evidence="3" key="1">
    <citation type="journal article" date="2019" name="Nat. Commun.">
        <title>Genome-wide association mapping of date palm fruit traits.</title>
        <authorList>
            <person name="Hazzouri K.M."/>
            <person name="Gros-Balthazard M."/>
            <person name="Flowers J.M."/>
            <person name="Copetti D."/>
            <person name="Lemansour A."/>
            <person name="Lebrun M."/>
            <person name="Masmoudi K."/>
            <person name="Ferrand S."/>
            <person name="Dhar M.I."/>
            <person name="Fresquez Z.A."/>
            <person name="Rosas U."/>
            <person name="Zhang J."/>
            <person name="Talag J."/>
            <person name="Lee S."/>
            <person name="Kudrna D."/>
            <person name="Powell R.F."/>
            <person name="Leitch I.J."/>
            <person name="Krueger R.R."/>
            <person name="Wing R.A."/>
            <person name="Amiri K.M.A."/>
            <person name="Purugganan M.D."/>
        </authorList>
    </citation>
    <scope>NUCLEOTIDE SEQUENCE [LARGE SCALE GENOMIC DNA]</scope>
    <source>
        <strain evidence="3">cv. Khalas</strain>
    </source>
</reference>
<protein>
    <submittedName>
        <fullName evidence="4">Pathogenesis-related protein PRB1-3-like</fullName>
    </submittedName>
</protein>
<accession>A0A8B7CGS0</accession>
<dbReference type="FunFam" id="3.40.33.10:FF:000004">
    <property type="entry name" value="CAP, cysteine-rich secretory protein, antigen 5"/>
    <property type="match status" value="1"/>
</dbReference>
<dbReference type="InterPro" id="IPR035940">
    <property type="entry name" value="CAP_sf"/>
</dbReference>
<keyword evidence="1" id="KW-0732">Signal</keyword>
<dbReference type="GeneID" id="103713690"/>
<evidence type="ECO:0000259" key="2">
    <source>
        <dbReference type="SMART" id="SM00198"/>
    </source>
</evidence>
<dbReference type="Gene3D" id="3.40.33.10">
    <property type="entry name" value="CAP"/>
    <property type="match status" value="1"/>
</dbReference>
<feature type="chain" id="PRO_5034250922" evidence="1">
    <location>
        <begin position="27"/>
        <end position="208"/>
    </location>
</feature>
<gene>
    <name evidence="4" type="primary">LOC103713690</name>
</gene>
<name>A0A8B7CGS0_PHODC</name>
<dbReference type="SMART" id="SM00198">
    <property type="entry name" value="SCP"/>
    <property type="match status" value="1"/>
</dbReference>
<dbReference type="RefSeq" id="XP_008798924.2">
    <property type="nucleotide sequence ID" value="XM_008800702.4"/>
</dbReference>
<dbReference type="SUPFAM" id="SSF55797">
    <property type="entry name" value="PR-1-like"/>
    <property type="match status" value="1"/>
</dbReference>
<sequence length="208" mass="23048">MGFSKLALALAIVSAIYVSTAHLAQAQDNQQEYLRPHNAARAAVRVGPLKWNRTLENFARRYAMQHVRDCRNVPPPGSRYGSNIYIGRVTASAAVASWVSEKRNYRCPSNTCAAGKTCSHYTQVVWKASTQLGCARIRCKNGNYFIICVYFPPGNRPGQRPYPCTREEAMEAAEGAMEELVEVAVEETMEMAEEEGVDVVEDVVAQVV</sequence>
<dbReference type="InterPro" id="IPR014044">
    <property type="entry name" value="CAP_dom"/>
</dbReference>
<dbReference type="OrthoDB" id="337038at2759"/>
<dbReference type="InterPro" id="IPR001283">
    <property type="entry name" value="CRISP-related"/>
</dbReference>
<evidence type="ECO:0000313" key="3">
    <source>
        <dbReference type="Proteomes" id="UP000228380"/>
    </source>
</evidence>
<feature type="signal peptide" evidence="1">
    <location>
        <begin position="1"/>
        <end position="26"/>
    </location>
</feature>
<evidence type="ECO:0000256" key="1">
    <source>
        <dbReference type="SAM" id="SignalP"/>
    </source>
</evidence>
<dbReference type="KEGG" id="pda:103713690"/>
<reference evidence="4" key="2">
    <citation type="submission" date="2025-08" db="UniProtKB">
        <authorList>
            <consortium name="RefSeq"/>
        </authorList>
    </citation>
    <scope>IDENTIFICATION</scope>
    <source>
        <tissue evidence="4">Young leaves</tissue>
    </source>
</reference>